<evidence type="ECO:0000256" key="4">
    <source>
        <dbReference type="ARBA" id="ARBA00023159"/>
    </source>
</evidence>
<keyword evidence="3" id="KW-0805">Transcription regulation</keyword>
<sequence>MAADPEIREDLQEKHLKKQLASTVRKIQWSYAIFWSISNRQQGVLVWGDGYYNGDIKTRKTTQPVEPKADQMGLQRSEQLRELYESLSAGDSNQQTRRPSASLSPEDLTDTEWYYLVCMSFTFTLGQGLPGKAFVNNQHVWLSNAHLADSKIFSRSLLAKTLVCIPFMGGVLELGTTEAILEDTAWVKQITSFFWELPVPVFSEQSMSSNPEIAEDDQVILCPNLGYEINNAVVLKDQNFITDSQPPLETTATLFPFHSYAPAEQVEIEKVERLHSSNICQELKITSPGCSSNEFFPSQQFQDLFGMNGLNCMSPTQSRQFIDDEYVSMSFVNAQRVVPSINVEKTINQMLDDLQEGSQSKIESLELDGDDSHYAKTVAIILSNSKPVLPVSCFLKVSHKSNFMVWRRDLATPRPFVGMPQRFLKKILISREWFCSSCPTKLQEENRLQEKVWQHGDSAARHALLQKKTTEKLNEKFLVLQSIIPSISKVDKATILGDTIEYLGDLERRVQELESCWESAELDTKNTRKHPDVAERTSDNYGNKETENARKPPANKRKASDLIEAEAEHHWLLSKDGPIDVNVTMKEKELSVEMQCPWRECLLLEIIESISNFHLDPVSMQSSIADGVLALTIKSKFRSSTVASPGMIKRSLQRVIGKCL</sequence>
<evidence type="ECO:0000256" key="1">
    <source>
        <dbReference type="ARBA" id="ARBA00004123"/>
    </source>
</evidence>
<dbReference type="PANTHER" id="PTHR46266">
    <property type="entry name" value="TRANSCRIPTION FACTOR TT8"/>
    <property type="match status" value="1"/>
</dbReference>
<dbReference type="GO" id="GO:0046983">
    <property type="term" value="F:protein dimerization activity"/>
    <property type="evidence" value="ECO:0007669"/>
    <property type="project" value="InterPro"/>
</dbReference>
<gene>
    <name evidence="9" type="ORF">Cni_G19291</name>
</gene>
<reference evidence="9 10" key="1">
    <citation type="submission" date="2023-10" db="EMBL/GenBank/DDBJ databases">
        <title>Chromosome-scale genome assembly provides insights into flower coloration mechanisms of Canna indica.</title>
        <authorList>
            <person name="Li C."/>
        </authorList>
    </citation>
    <scope>NUCLEOTIDE SEQUENCE [LARGE SCALE GENOMIC DNA]</scope>
    <source>
        <tissue evidence="9">Flower</tissue>
    </source>
</reference>
<dbReference type="InterPro" id="IPR025610">
    <property type="entry name" value="MYC/MYB_N"/>
</dbReference>
<evidence type="ECO:0000256" key="5">
    <source>
        <dbReference type="ARBA" id="ARBA00023163"/>
    </source>
</evidence>
<evidence type="ECO:0000259" key="8">
    <source>
        <dbReference type="PROSITE" id="PS50888"/>
    </source>
</evidence>
<dbReference type="PROSITE" id="PS50888">
    <property type="entry name" value="BHLH"/>
    <property type="match status" value="1"/>
</dbReference>
<evidence type="ECO:0000256" key="7">
    <source>
        <dbReference type="SAM" id="MobiDB-lite"/>
    </source>
</evidence>
<dbReference type="SUPFAM" id="SSF47459">
    <property type="entry name" value="HLH, helix-loop-helix DNA-binding domain"/>
    <property type="match status" value="1"/>
</dbReference>
<proteinExistence type="inferred from homology"/>
<evidence type="ECO:0000313" key="10">
    <source>
        <dbReference type="Proteomes" id="UP001327560"/>
    </source>
</evidence>
<accession>A0AAQ3KLX8</accession>
<evidence type="ECO:0000313" key="9">
    <source>
        <dbReference type="EMBL" id="WOL10534.1"/>
    </source>
</evidence>
<evidence type="ECO:0000256" key="2">
    <source>
        <dbReference type="ARBA" id="ARBA00005510"/>
    </source>
</evidence>
<dbReference type="InterPro" id="IPR011598">
    <property type="entry name" value="bHLH_dom"/>
</dbReference>
<dbReference type="InterPro" id="IPR054502">
    <property type="entry name" value="bHLH-TF_ACT-like_plant"/>
</dbReference>
<dbReference type="Pfam" id="PF22754">
    <property type="entry name" value="bHLH-TF_ACT-like_plant"/>
    <property type="match status" value="1"/>
</dbReference>
<protein>
    <submittedName>
        <fullName evidence="9">Transcription factor EGL1-like</fullName>
    </submittedName>
</protein>
<keyword evidence="10" id="KW-1185">Reference proteome</keyword>
<dbReference type="GO" id="GO:0005634">
    <property type="term" value="C:nucleus"/>
    <property type="evidence" value="ECO:0007669"/>
    <property type="project" value="UniProtKB-SubCell"/>
</dbReference>
<dbReference type="SMART" id="SM00353">
    <property type="entry name" value="HLH"/>
    <property type="match status" value="1"/>
</dbReference>
<dbReference type="AlphaFoldDB" id="A0AAQ3KLX8"/>
<feature type="compositionally biased region" description="Basic and acidic residues" evidence="7">
    <location>
        <begin position="524"/>
        <end position="550"/>
    </location>
</feature>
<dbReference type="EMBL" id="CP136895">
    <property type="protein sequence ID" value="WOL10534.1"/>
    <property type="molecule type" value="Genomic_DNA"/>
</dbReference>
<evidence type="ECO:0000256" key="3">
    <source>
        <dbReference type="ARBA" id="ARBA00023015"/>
    </source>
</evidence>
<keyword evidence="5" id="KW-0804">Transcription</keyword>
<dbReference type="Pfam" id="PF14215">
    <property type="entry name" value="bHLH-MYC_N"/>
    <property type="match status" value="1"/>
</dbReference>
<comment type="similarity">
    <text evidence="2">Belongs to the bHLH protein family.</text>
</comment>
<dbReference type="InterPro" id="IPR036638">
    <property type="entry name" value="HLH_DNA-bd_sf"/>
</dbReference>
<dbReference type="Pfam" id="PF00010">
    <property type="entry name" value="HLH"/>
    <property type="match status" value="1"/>
</dbReference>
<comment type="subcellular location">
    <subcellularLocation>
        <location evidence="1">Nucleus</location>
    </subcellularLocation>
</comment>
<keyword evidence="6" id="KW-0539">Nucleus</keyword>
<feature type="region of interest" description="Disordered" evidence="7">
    <location>
        <begin position="524"/>
        <end position="557"/>
    </location>
</feature>
<organism evidence="9 10">
    <name type="scientific">Canna indica</name>
    <name type="common">Indian-shot</name>
    <dbReference type="NCBI Taxonomy" id="4628"/>
    <lineage>
        <taxon>Eukaryota</taxon>
        <taxon>Viridiplantae</taxon>
        <taxon>Streptophyta</taxon>
        <taxon>Embryophyta</taxon>
        <taxon>Tracheophyta</taxon>
        <taxon>Spermatophyta</taxon>
        <taxon>Magnoliopsida</taxon>
        <taxon>Liliopsida</taxon>
        <taxon>Zingiberales</taxon>
        <taxon>Cannaceae</taxon>
        <taxon>Canna</taxon>
    </lineage>
</organism>
<keyword evidence="4" id="KW-0010">Activator</keyword>
<dbReference type="Gene3D" id="4.10.280.10">
    <property type="entry name" value="Helix-loop-helix DNA-binding domain"/>
    <property type="match status" value="1"/>
</dbReference>
<evidence type="ECO:0000256" key="6">
    <source>
        <dbReference type="ARBA" id="ARBA00023242"/>
    </source>
</evidence>
<name>A0AAQ3KLX8_9LILI</name>
<dbReference type="PANTHER" id="PTHR46266:SF3">
    <property type="entry name" value="TRANSCRIPTION FACTOR EGL1"/>
    <property type="match status" value="1"/>
</dbReference>
<feature type="domain" description="BHLH" evidence="8">
    <location>
        <begin position="457"/>
        <end position="506"/>
    </location>
</feature>
<dbReference type="Proteomes" id="UP001327560">
    <property type="component" value="Chromosome 6"/>
</dbReference>